<gene>
    <name evidence="3" type="primary">GNG12</name>
</gene>
<keyword evidence="2" id="KW-1185">Reference proteome</keyword>
<protein>
    <submittedName>
        <fullName evidence="3">Guanine nucleotide-binding protein G(I)/G(S)/G(O) subunit gamma-12 isoform X2</fullName>
    </submittedName>
</protein>
<dbReference type="Proteomes" id="UP000694851">
    <property type="component" value="Unplaced"/>
</dbReference>
<evidence type="ECO:0000256" key="1">
    <source>
        <dbReference type="SAM" id="MobiDB-lite"/>
    </source>
</evidence>
<dbReference type="RefSeq" id="XP_019502324.1">
    <property type="nucleotide sequence ID" value="XM_019646779.1"/>
</dbReference>
<feature type="compositionally biased region" description="Basic and acidic residues" evidence="1">
    <location>
        <begin position="38"/>
        <end position="50"/>
    </location>
</feature>
<dbReference type="CTD" id="55970"/>
<evidence type="ECO:0000313" key="3">
    <source>
        <dbReference type="RefSeq" id="XP_019502324.1"/>
    </source>
</evidence>
<dbReference type="AlphaFoldDB" id="A0A8B7RML1"/>
<proteinExistence type="predicted"/>
<feature type="compositionally biased region" description="Low complexity" evidence="1">
    <location>
        <begin position="51"/>
        <end position="75"/>
    </location>
</feature>
<reference evidence="3" key="1">
    <citation type="submission" date="2025-08" db="UniProtKB">
        <authorList>
            <consortium name="RefSeq"/>
        </authorList>
    </citation>
    <scope>IDENTIFICATION</scope>
    <source>
        <tissue evidence="3">Muscle</tissue>
    </source>
</reference>
<feature type="region of interest" description="Disordered" evidence="1">
    <location>
        <begin position="1"/>
        <end position="145"/>
    </location>
</feature>
<sequence length="145" mass="14742">MAKAARRLRSFTAPNLTPVPAWTRHASRRPKPGTARASGRERGPGPEEAVRAAAAAAAPPVGLSAPPTSSKAEPAPEQREEEAVEEEERSEPSPGALRDRVPGGGGGGGGGTAHRQIRAQRAAGAAGDFWTTLKDGGCLPGEPAG</sequence>
<accession>A0A8B7RML1</accession>
<name>A0A8B7RML1_HIPAR</name>
<organism evidence="2 3">
    <name type="scientific">Hipposideros armiger</name>
    <name type="common">Great Himalayan leaf-nosed bat</name>
    <dbReference type="NCBI Taxonomy" id="186990"/>
    <lineage>
        <taxon>Eukaryota</taxon>
        <taxon>Metazoa</taxon>
        <taxon>Chordata</taxon>
        <taxon>Craniata</taxon>
        <taxon>Vertebrata</taxon>
        <taxon>Euteleostomi</taxon>
        <taxon>Mammalia</taxon>
        <taxon>Eutheria</taxon>
        <taxon>Laurasiatheria</taxon>
        <taxon>Chiroptera</taxon>
        <taxon>Yinpterochiroptera</taxon>
        <taxon>Rhinolophoidea</taxon>
        <taxon>Hipposideridae</taxon>
        <taxon>Hipposideros</taxon>
    </lineage>
</organism>
<evidence type="ECO:0000313" key="2">
    <source>
        <dbReference type="Proteomes" id="UP000694851"/>
    </source>
</evidence>
<feature type="compositionally biased region" description="Gly residues" evidence="1">
    <location>
        <begin position="102"/>
        <end position="112"/>
    </location>
</feature>
<dbReference type="GeneID" id="109384963"/>
<feature type="compositionally biased region" description="Acidic residues" evidence="1">
    <location>
        <begin position="79"/>
        <end position="89"/>
    </location>
</feature>